<evidence type="ECO:0000313" key="8">
    <source>
        <dbReference type="Proteomes" id="UP001197974"/>
    </source>
</evidence>
<evidence type="ECO:0000256" key="3">
    <source>
        <dbReference type="ARBA" id="ARBA00022643"/>
    </source>
</evidence>
<evidence type="ECO:0000256" key="2">
    <source>
        <dbReference type="ARBA" id="ARBA00022630"/>
    </source>
</evidence>
<dbReference type="EC" id="1.6.99.1" evidence="7"/>
<evidence type="ECO:0000256" key="1">
    <source>
        <dbReference type="ARBA" id="ARBA00001917"/>
    </source>
</evidence>
<evidence type="ECO:0000256" key="5">
    <source>
        <dbReference type="ARBA" id="ARBA00023002"/>
    </source>
</evidence>
<accession>A0ABY9JZT1</accession>
<dbReference type="EMBL" id="CP129013">
    <property type="protein sequence ID" value="WLR43848.1"/>
    <property type="molecule type" value="Genomic_DNA"/>
</dbReference>
<dbReference type="Gene3D" id="3.20.20.70">
    <property type="entry name" value="Aldolase class I"/>
    <property type="match status" value="1"/>
</dbReference>
<name>A0ABY9JZT1_9BACI</name>
<dbReference type="Proteomes" id="UP001197974">
    <property type="component" value="Chromosome"/>
</dbReference>
<feature type="domain" description="NADH:flavin oxidoreductase/NADH oxidase N-terminal" evidence="6">
    <location>
        <begin position="5"/>
        <end position="319"/>
    </location>
</feature>
<dbReference type="RefSeq" id="WP_226540099.1">
    <property type="nucleotide sequence ID" value="NZ_CP129013.1"/>
</dbReference>
<proteinExistence type="predicted"/>
<dbReference type="NCBIfam" id="NF010047">
    <property type="entry name" value="PRK13523.1"/>
    <property type="match status" value="1"/>
</dbReference>
<dbReference type="Pfam" id="PF00724">
    <property type="entry name" value="Oxidored_FMN"/>
    <property type="match status" value="1"/>
</dbReference>
<dbReference type="PANTHER" id="PTHR43303:SF4">
    <property type="entry name" value="NADPH DEHYDROGENASE C23G7.10C-RELATED"/>
    <property type="match status" value="1"/>
</dbReference>
<dbReference type="InterPro" id="IPR044152">
    <property type="entry name" value="YqjM-like"/>
</dbReference>
<comment type="cofactor">
    <cofactor evidence="1">
        <name>FMN</name>
        <dbReference type="ChEBI" id="CHEBI:58210"/>
    </cofactor>
</comment>
<keyword evidence="4" id="KW-0521">NADP</keyword>
<keyword evidence="8" id="KW-1185">Reference proteome</keyword>
<dbReference type="SUPFAM" id="SSF51395">
    <property type="entry name" value="FMN-linked oxidoreductases"/>
    <property type="match status" value="1"/>
</dbReference>
<dbReference type="InterPro" id="IPR013785">
    <property type="entry name" value="Aldolase_TIM"/>
</dbReference>
<protein>
    <submittedName>
        <fullName evidence="7">NADPH dehydrogenase NamA</fullName>
        <ecNumber evidence="7">1.6.99.1</ecNumber>
    </submittedName>
</protein>
<sequence>MNEGVFSPYTIKGVTLKNRIVMSPMCMYSSTDENGKLQAFHWTHYISRAVGGVGLVMLEATAISPEGRISSQDLGIWNDEHVEDLKMLVAEMQTYGTKTAIQLAHAGRKATVDGKILAPSAIAFNENFSIPNEMTYEDIKQTIEAFQNAASRAKQASFDIIELHGAHGYLINEFLSPLTNKREDIYGGNQVNRYRFLKDIIDAVKEVWDGALFVRISANDYQKEGLTVNDYITYCKWMKEQGVDLIDVSSGGVVPASIDVYPGYQIDYGEKIRQHVKVATGAVGMITSGLQAEEIIRNERADLVFIGRALLKNPYLPKVFADELDVPIDPPKQYSRGW</sequence>
<evidence type="ECO:0000313" key="7">
    <source>
        <dbReference type="EMBL" id="WLR43848.1"/>
    </source>
</evidence>
<keyword evidence="2" id="KW-0285">Flavoprotein</keyword>
<reference evidence="7 8" key="1">
    <citation type="submission" date="2023-06" db="EMBL/GenBank/DDBJ databases">
        <title>Five Gram-positive bacteria isolated from mangrove sediments in Shenzhen, Guangdong, China.</title>
        <authorList>
            <person name="Yu S."/>
            <person name="Zheng W."/>
            <person name="Huang Y."/>
        </authorList>
    </citation>
    <scope>NUCLEOTIDE SEQUENCE [LARGE SCALE GENOMIC DNA]</scope>
    <source>
        <strain evidence="7 8">SaN35-3</strain>
    </source>
</reference>
<dbReference type="InterPro" id="IPR001155">
    <property type="entry name" value="OxRdtase_FMN_N"/>
</dbReference>
<evidence type="ECO:0000256" key="4">
    <source>
        <dbReference type="ARBA" id="ARBA00022857"/>
    </source>
</evidence>
<gene>
    <name evidence="7" type="primary">namA</name>
    <name evidence="7" type="ORF">LC087_06925</name>
</gene>
<dbReference type="PANTHER" id="PTHR43303">
    <property type="entry name" value="NADPH DEHYDROGENASE C23G7.10C-RELATED"/>
    <property type="match status" value="1"/>
</dbReference>
<dbReference type="CDD" id="cd02932">
    <property type="entry name" value="OYE_YqiM_FMN"/>
    <property type="match status" value="1"/>
</dbReference>
<evidence type="ECO:0000259" key="6">
    <source>
        <dbReference type="Pfam" id="PF00724"/>
    </source>
</evidence>
<dbReference type="GO" id="GO:0003959">
    <property type="term" value="F:NADPH dehydrogenase activity"/>
    <property type="evidence" value="ECO:0007669"/>
    <property type="project" value="UniProtKB-EC"/>
</dbReference>
<organism evidence="7 8">
    <name type="scientific">Bacillus carboniphilus</name>
    <dbReference type="NCBI Taxonomy" id="86663"/>
    <lineage>
        <taxon>Bacteria</taxon>
        <taxon>Bacillati</taxon>
        <taxon>Bacillota</taxon>
        <taxon>Bacilli</taxon>
        <taxon>Bacillales</taxon>
        <taxon>Bacillaceae</taxon>
        <taxon>Bacillus</taxon>
    </lineage>
</organism>
<keyword evidence="5 7" id="KW-0560">Oxidoreductase</keyword>
<keyword evidence="3" id="KW-0288">FMN</keyword>